<feature type="domain" description="UPF0033" evidence="2">
    <location>
        <begin position="7"/>
        <end position="31"/>
    </location>
</feature>
<reference evidence="3 4" key="1">
    <citation type="submission" date="2016-10" db="EMBL/GenBank/DDBJ databases">
        <authorList>
            <person name="de Groot N.N."/>
        </authorList>
    </citation>
    <scope>NUCLEOTIDE SEQUENCE [LARGE SCALE GENOMIC DNA]</scope>
    <source>
        <strain evidence="3 4">CGMCC 1.6291</strain>
    </source>
</reference>
<protein>
    <submittedName>
        <fullName evidence="3">TusA-related sulfurtransferase</fullName>
    </submittedName>
</protein>
<dbReference type="PROSITE" id="PS01148">
    <property type="entry name" value="UPF0033"/>
    <property type="match status" value="1"/>
</dbReference>
<keyword evidence="3" id="KW-0808">Transferase</keyword>
<dbReference type="AlphaFoldDB" id="A0A1H8UCB7"/>
<dbReference type="CDD" id="cd00291">
    <property type="entry name" value="SirA_YedF_YeeD"/>
    <property type="match status" value="1"/>
</dbReference>
<comment type="similarity">
    <text evidence="1">Belongs to the sulfur carrier protein TusA family.</text>
</comment>
<dbReference type="InterPro" id="IPR001455">
    <property type="entry name" value="TusA-like"/>
</dbReference>
<dbReference type="PANTHER" id="PTHR33279:SF6">
    <property type="entry name" value="SULFUR CARRIER PROTEIN YEDF-RELATED"/>
    <property type="match status" value="1"/>
</dbReference>
<sequence>MAEPLVVDARGLLCPMPVIRVQDAIASATPGTEVHLLATDPGVQADVPAWCRVHGHRVEAVREEDDTLRVCIRVAE</sequence>
<dbReference type="SUPFAM" id="SSF64307">
    <property type="entry name" value="SirA-like"/>
    <property type="match status" value="1"/>
</dbReference>
<keyword evidence="4" id="KW-1185">Reference proteome</keyword>
<dbReference type="STRING" id="406100.SAMN04488052_10678"/>
<dbReference type="PANTHER" id="PTHR33279">
    <property type="entry name" value="SULFUR CARRIER PROTEIN YEDF-RELATED"/>
    <property type="match status" value="1"/>
</dbReference>
<evidence type="ECO:0000313" key="4">
    <source>
        <dbReference type="Proteomes" id="UP000199657"/>
    </source>
</evidence>
<evidence type="ECO:0000313" key="3">
    <source>
        <dbReference type="EMBL" id="SEP00677.1"/>
    </source>
</evidence>
<organism evidence="3 4">
    <name type="scientific">Aquisalimonas asiatica</name>
    <dbReference type="NCBI Taxonomy" id="406100"/>
    <lineage>
        <taxon>Bacteria</taxon>
        <taxon>Pseudomonadati</taxon>
        <taxon>Pseudomonadota</taxon>
        <taxon>Gammaproteobacteria</taxon>
        <taxon>Chromatiales</taxon>
        <taxon>Ectothiorhodospiraceae</taxon>
        <taxon>Aquisalimonas</taxon>
    </lineage>
</organism>
<gene>
    <name evidence="3" type="ORF">SAMN04488052_10678</name>
</gene>
<dbReference type="RefSeq" id="WP_245754040.1">
    <property type="nucleotide sequence ID" value="NZ_FOEG01000006.1"/>
</dbReference>
<evidence type="ECO:0000259" key="2">
    <source>
        <dbReference type="PROSITE" id="PS01148"/>
    </source>
</evidence>
<name>A0A1H8UCB7_9GAMM</name>
<dbReference type="Gene3D" id="3.30.110.40">
    <property type="entry name" value="TusA-like domain"/>
    <property type="match status" value="1"/>
</dbReference>
<evidence type="ECO:0000256" key="1">
    <source>
        <dbReference type="ARBA" id="ARBA00008984"/>
    </source>
</evidence>
<dbReference type="InterPro" id="IPR036868">
    <property type="entry name" value="TusA-like_sf"/>
</dbReference>
<proteinExistence type="inferred from homology"/>
<accession>A0A1H8UCB7</accession>
<dbReference type="GO" id="GO:0016740">
    <property type="term" value="F:transferase activity"/>
    <property type="evidence" value="ECO:0007669"/>
    <property type="project" value="UniProtKB-KW"/>
</dbReference>
<dbReference type="Pfam" id="PF01206">
    <property type="entry name" value="TusA"/>
    <property type="match status" value="1"/>
</dbReference>
<dbReference type="EMBL" id="FOEG01000006">
    <property type="protein sequence ID" value="SEP00677.1"/>
    <property type="molecule type" value="Genomic_DNA"/>
</dbReference>
<dbReference type="Proteomes" id="UP000199657">
    <property type="component" value="Unassembled WGS sequence"/>
</dbReference>